<keyword evidence="8" id="KW-1185">Reference proteome</keyword>
<evidence type="ECO:0000256" key="1">
    <source>
        <dbReference type="ARBA" id="ARBA00005358"/>
    </source>
</evidence>
<feature type="region of interest" description="Disordered" evidence="5">
    <location>
        <begin position="605"/>
        <end position="643"/>
    </location>
</feature>
<feature type="compositionally biased region" description="Basic and acidic residues" evidence="5">
    <location>
        <begin position="690"/>
        <end position="701"/>
    </location>
</feature>
<dbReference type="GO" id="GO:0000226">
    <property type="term" value="P:microtubule cytoskeleton organization"/>
    <property type="evidence" value="ECO:0007669"/>
    <property type="project" value="TreeGrafter"/>
</dbReference>
<feature type="region of interest" description="Disordered" evidence="5">
    <location>
        <begin position="142"/>
        <end position="162"/>
    </location>
</feature>
<dbReference type="CDD" id="cd23059">
    <property type="entry name" value="PDZ3_Par3-like"/>
    <property type="match status" value="1"/>
</dbReference>
<accession>A0A482VVD0</accession>
<keyword evidence="3" id="KW-0677">Repeat</keyword>
<dbReference type="GO" id="GO:0051660">
    <property type="term" value="P:establishment of centrosome localization"/>
    <property type="evidence" value="ECO:0007669"/>
    <property type="project" value="TreeGrafter"/>
</dbReference>
<feature type="compositionally biased region" description="Polar residues" evidence="5">
    <location>
        <begin position="627"/>
        <end position="643"/>
    </location>
</feature>
<dbReference type="STRING" id="1661398.A0A482VVD0"/>
<dbReference type="GO" id="GO:0016324">
    <property type="term" value="C:apical plasma membrane"/>
    <property type="evidence" value="ECO:0007669"/>
    <property type="project" value="TreeGrafter"/>
</dbReference>
<dbReference type="GO" id="GO:0005938">
    <property type="term" value="C:cell cortex"/>
    <property type="evidence" value="ECO:0007669"/>
    <property type="project" value="TreeGrafter"/>
</dbReference>
<dbReference type="SMART" id="SM00228">
    <property type="entry name" value="PDZ"/>
    <property type="match status" value="2"/>
</dbReference>
<protein>
    <submittedName>
        <fullName evidence="7">Partitioning defective 3-like</fullName>
    </submittedName>
</protein>
<feature type="region of interest" description="Disordered" evidence="5">
    <location>
        <begin position="1"/>
        <end position="79"/>
    </location>
</feature>
<dbReference type="InterPro" id="IPR052213">
    <property type="entry name" value="PAR3"/>
</dbReference>
<evidence type="ECO:0000313" key="7">
    <source>
        <dbReference type="EMBL" id="RZC36815.1"/>
    </source>
</evidence>
<feature type="compositionally biased region" description="Acidic residues" evidence="5">
    <location>
        <begin position="144"/>
        <end position="154"/>
    </location>
</feature>
<dbReference type="InterPro" id="IPR021922">
    <property type="entry name" value="Par3/HAL_N"/>
</dbReference>
<dbReference type="GO" id="GO:0035091">
    <property type="term" value="F:phosphatidylinositol binding"/>
    <property type="evidence" value="ECO:0007669"/>
    <property type="project" value="TreeGrafter"/>
</dbReference>
<dbReference type="GO" id="GO:0008104">
    <property type="term" value="P:intracellular protein localization"/>
    <property type="evidence" value="ECO:0007669"/>
    <property type="project" value="TreeGrafter"/>
</dbReference>
<keyword evidence="2" id="KW-0132">Cell division</keyword>
<feature type="compositionally biased region" description="Low complexity" evidence="5">
    <location>
        <begin position="892"/>
        <end position="906"/>
    </location>
</feature>
<feature type="compositionally biased region" description="Polar residues" evidence="5">
    <location>
        <begin position="1"/>
        <end position="13"/>
    </location>
</feature>
<dbReference type="PANTHER" id="PTHR16484:SF17">
    <property type="entry name" value="BAZOOKA, ISOFORM B"/>
    <property type="match status" value="1"/>
</dbReference>
<evidence type="ECO:0000256" key="3">
    <source>
        <dbReference type="ARBA" id="ARBA00022737"/>
    </source>
</evidence>
<feature type="domain" description="PDZ" evidence="6">
    <location>
        <begin position="293"/>
        <end position="378"/>
    </location>
</feature>
<feature type="region of interest" description="Disordered" evidence="5">
    <location>
        <begin position="800"/>
        <end position="828"/>
    </location>
</feature>
<dbReference type="Pfam" id="PF00595">
    <property type="entry name" value="PDZ"/>
    <property type="match status" value="2"/>
</dbReference>
<dbReference type="GO" id="GO:0043296">
    <property type="term" value="C:apical junction complex"/>
    <property type="evidence" value="ECO:0007669"/>
    <property type="project" value="TreeGrafter"/>
</dbReference>
<dbReference type="GO" id="GO:0007155">
    <property type="term" value="P:cell adhesion"/>
    <property type="evidence" value="ECO:0007669"/>
    <property type="project" value="TreeGrafter"/>
</dbReference>
<evidence type="ECO:0000259" key="6">
    <source>
        <dbReference type="PROSITE" id="PS50106"/>
    </source>
</evidence>
<dbReference type="SUPFAM" id="SSF50156">
    <property type="entry name" value="PDZ domain-like"/>
    <property type="match status" value="2"/>
</dbReference>
<gene>
    <name evidence="7" type="ORF">BDFB_003184</name>
</gene>
<feature type="non-terminal residue" evidence="7">
    <location>
        <position position="1"/>
    </location>
</feature>
<feature type="region of interest" description="Disordered" evidence="5">
    <location>
        <begin position="666"/>
        <end position="713"/>
    </location>
</feature>
<dbReference type="OrthoDB" id="6264899at2759"/>
<feature type="compositionally biased region" description="Basic and acidic residues" evidence="5">
    <location>
        <begin position="879"/>
        <end position="891"/>
    </location>
</feature>
<dbReference type="Gene3D" id="2.30.42.10">
    <property type="match status" value="2"/>
</dbReference>
<evidence type="ECO:0000256" key="5">
    <source>
        <dbReference type="SAM" id="MobiDB-lite"/>
    </source>
</evidence>
<evidence type="ECO:0000256" key="4">
    <source>
        <dbReference type="ARBA" id="ARBA00023306"/>
    </source>
</evidence>
<dbReference type="Proteomes" id="UP000292052">
    <property type="component" value="Unassembled WGS sequence"/>
</dbReference>
<dbReference type="EMBL" id="QDEB01058601">
    <property type="protein sequence ID" value="RZC36815.1"/>
    <property type="molecule type" value="Genomic_DNA"/>
</dbReference>
<dbReference type="FunFam" id="2.30.42.10:FF:000011">
    <property type="entry name" value="partitioning defective 3 homolog isoform X1"/>
    <property type="match status" value="1"/>
</dbReference>
<dbReference type="Gene3D" id="3.10.20.90">
    <property type="entry name" value="Phosphatidylinositol 3-kinase Catalytic Subunit, Chain A, domain 1"/>
    <property type="match status" value="1"/>
</dbReference>
<feature type="region of interest" description="Disordered" evidence="5">
    <location>
        <begin position="568"/>
        <end position="587"/>
    </location>
</feature>
<dbReference type="PROSITE" id="PS50106">
    <property type="entry name" value="PDZ"/>
    <property type="match status" value="2"/>
</dbReference>
<comment type="caution">
    <text evidence="7">The sequence shown here is derived from an EMBL/GenBank/DDBJ whole genome shotgun (WGS) entry which is preliminary data.</text>
</comment>
<evidence type="ECO:0000256" key="2">
    <source>
        <dbReference type="ARBA" id="ARBA00022618"/>
    </source>
</evidence>
<dbReference type="GO" id="GO:0030010">
    <property type="term" value="P:establishment of cell polarity"/>
    <property type="evidence" value="ECO:0007669"/>
    <property type="project" value="TreeGrafter"/>
</dbReference>
<dbReference type="AlphaFoldDB" id="A0A482VVD0"/>
<dbReference type="PANTHER" id="PTHR16484">
    <property type="entry name" value="PARTITIONING DEFECTIVE 3 RELATED"/>
    <property type="match status" value="1"/>
</dbReference>
<dbReference type="GO" id="GO:0051301">
    <property type="term" value="P:cell division"/>
    <property type="evidence" value="ECO:0007669"/>
    <property type="project" value="UniProtKB-KW"/>
</dbReference>
<dbReference type="InterPro" id="IPR036034">
    <property type="entry name" value="PDZ_sf"/>
</dbReference>
<keyword evidence="4" id="KW-0131">Cell cycle</keyword>
<feature type="compositionally biased region" description="Basic and acidic residues" evidence="5">
    <location>
        <begin position="668"/>
        <end position="680"/>
    </location>
</feature>
<reference evidence="7 8" key="1">
    <citation type="submission" date="2017-03" db="EMBL/GenBank/DDBJ databases">
        <title>Genome of the blue death feigning beetle - Asbolus verrucosus.</title>
        <authorList>
            <person name="Rider S.D."/>
        </authorList>
    </citation>
    <scope>NUCLEOTIDE SEQUENCE [LARGE SCALE GENOMIC DNA]</scope>
    <source>
        <strain evidence="7">Butters</strain>
        <tissue evidence="7">Head and leg muscle</tissue>
    </source>
</reference>
<dbReference type="CDD" id="cd23058">
    <property type="entry name" value="PDZ2_Par3-like"/>
    <property type="match status" value="1"/>
</dbReference>
<name>A0A482VVD0_ASBVE</name>
<comment type="similarity">
    <text evidence="1">Belongs to the PAR3 family.</text>
</comment>
<sequence>GSDSWVSVHNLQSQGGGILDPDDRLSDVADDREQILASFEDGDGAHHHGGGDGASGSSVGTGSPDIFHDGEHKYGPNYPRTDIEVTGEQIASGVPGALQVRRGSEPALNQLPVGPPAPSEHTKRWSAAPLILEPPAIGYNNSDWNEDSKDEEENTGFRRVGRDGSNRLSMQFLGDGAGAELIIIRNEPGPLGIHVVPDYDRVQDIFKLYLTSPELRLKVIKNAGLDSLRKPPAPIYPRFPEDKENVSMVECEQKQSTNTKVATVSPTKKVPAISKNLKSLLTANTRKIGRKIEIDLVKGPHGLGFSITTRDNPAGGNCPIYIKNIIPKGAAVEDGRLKIGDRLLEVNGVEMTGKSQAEAVAVLRNAPPGSTVRIVVSRQEDVIDNILPRIIDADQEKEMEQTPEVVNGNDVPPNIPPLPQSHLQALQNRAAEKNGSVAKIISQFQEAANGSNPPEKSDDNMIFPWKHREILTLNIPVHDSEKAGLGISVKGKTSGSQDLGIFIKSVIHGGAASRDKRLRTNDQLLNVNGISLLQQSNSDAMETLRKAMLHTEGPVPGNITLTIARRASSPGANRSYSSRGSDPNLLNTSSSGWFQRINVHMTNKMNLSNGSIPENRNEHEPDGKATISDNKSTDSNSQTTGNDATYASQLSLENPQGFSRDAFGRQSMSEKRHATLDAKNTDTYQRTKKLREERKSKEGTNADKLGQLGPSLGMKKSSSLESLQTMVQEIQMQEECDPAYSYRGPSGALKVIRGRGCEESFRAAVDKHIVDPNHQTEISAKKHWLLDGPMENEREVDGFNNVRGAPRQSSLNAALDGKHKSGKKKPSILKGIGSMFRFGKHRKMEFTNIDVQHYHHNNEFDSNVNTQQPPQQQQQLDVDQTHESSHSERLQEQQQQQQNQRAQQILQQQREPIYQRHGYVHRHAEQVQNFCVVVIDYL</sequence>
<proteinExistence type="inferred from homology"/>
<feature type="compositionally biased region" description="Polar residues" evidence="5">
    <location>
        <begin position="570"/>
        <end position="587"/>
    </location>
</feature>
<feature type="compositionally biased region" description="Polar residues" evidence="5">
    <location>
        <begin position="605"/>
        <end position="614"/>
    </location>
</feature>
<dbReference type="GO" id="GO:0045197">
    <property type="term" value="P:establishment or maintenance of epithelial cell apical/basal polarity"/>
    <property type="evidence" value="ECO:0007669"/>
    <property type="project" value="TreeGrafter"/>
</dbReference>
<feature type="compositionally biased region" description="Basic and acidic residues" evidence="5">
    <location>
        <begin position="21"/>
        <end position="34"/>
    </location>
</feature>
<dbReference type="Pfam" id="PF12053">
    <property type="entry name" value="Par3_HAL_N_term"/>
    <property type="match status" value="1"/>
</dbReference>
<feature type="region of interest" description="Disordered" evidence="5">
    <location>
        <begin position="859"/>
        <end position="906"/>
    </location>
</feature>
<feature type="domain" description="PDZ" evidence="6">
    <location>
        <begin position="474"/>
        <end position="547"/>
    </location>
</feature>
<organism evidence="7 8">
    <name type="scientific">Asbolus verrucosus</name>
    <name type="common">Desert ironclad beetle</name>
    <dbReference type="NCBI Taxonomy" id="1661398"/>
    <lineage>
        <taxon>Eukaryota</taxon>
        <taxon>Metazoa</taxon>
        <taxon>Ecdysozoa</taxon>
        <taxon>Arthropoda</taxon>
        <taxon>Hexapoda</taxon>
        <taxon>Insecta</taxon>
        <taxon>Pterygota</taxon>
        <taxon>Neoptera</taxon>
        <taxon>Endopterygota</taxon>
        <taxon>Coleoptera</taxon>
        <taxon>Polyphaga</taxon>
        <taxon>Cucujiformia</taxon>
        <taxon>Tenebrionidae</taxon>
        <taxon>Pimeliinae</taxon>
        <taxon>Asbolus</taxon>
    </lineage>
</organism>
<dbReference type="InterPro" id="IPR001478">
    <property type="entry name" value="PDZ"/>
</dbReference>
<evidence type="ECO:0000313" key="8">
    <source>
        <dbReference type="Proteomes" id="UP000292052"/>
    </source>
</evidence>
<dbReference type="GO" id="GO:0005912">
    <property type="term" value="C:adherens junction"/>
    <property type="evidence" value="ECO:0007669"/>
    <property type="project" value="TreeGrafter"/>
</dbReference>